<comment type="cofactor">
    <cofactor evidence="1">
        <name>Zn(2+)</name>
        <dbReference type="ChEBI" id="CHEBI:29105"/>
    </cofactor>
</comment>
<dbReference type="Gene3D" id="2.40.30.130">
    <property type="match status" value="1"/>
</dbReference>
<dbReference type="GO" id="GO:0004813">
    <property type="term" value="F:alanine-tRNA ligase activity"/>
    <property type="evidence" value="ECO:0007669"/>
    <property type="project" value="InterPro"/>
</dbReference>
<dbReference type="Gene3D" id="3.30.980.10">
    <property type="entry name" value="Threonyl-trna Synthetase, Chain A, domain 2"/>
    <property type="match status" value="1"/>
</dbReference>
<dbReference type="Pfam" id="PF07973">
    <property type="entry name" value="tRNA_SAD"/>
    <property type="match status" value="1"/>
</dbReference>
<dbReference type="InterPro" id="IPR018165">
    <property type="entry name" value="Ala-tRNA-synth_IIc_core"/>
</dbReference>
<dbReference type="InterPro" id="IPR018164">
    <property type="entry name" value="Ala-tRNA-synth_IIc_N"/>
</dbReference>
<organism evidence="8 9">
    <name type="scientific">Candidatus Korobacter versatilis</name>
    <dbReference type="NCBI Taxonomy" id="658062"/>
    <lineage>
        <taxon>Bacteria</taxon>
        <taxon>Pseudomonadati</taxon>
        <taxon>Acidobacteriota</taxon>
        <taxon>Terriglobia</taxon>
        <taxon>Terriglobales</taxon>
        <taxon>Candidatus Korobacteraceae</taxon>
        <taxon>Candidatus Korobacter</taxon>
    </lineage>
</organism>
<evidence type="ECO:0000256" key="2">
    <source>
        <dbReference type="ARBA" id="ARBA00004496"/>
    </source>
</evidence>
<proteinExistence type="predicted"/>
<dbReference type="Pfam" id="PF02272">
    <property type="entry name" value="DHHA1"/>
    <property type="match status" value="1"/>
</dbReference>
<dbReference type="Proteomes" id="UP000779809">
    <property type="component" value="Unassembled WGS sequence"/>
</dbReference>
<dbReference type="GO" id="GO:0002161">
    <property type="term" value="F:aminoacyl-tRNA deacylase activity"/>
    <property type="evidence" value="ECO:0007669"/>
    <property type="project" value="UniProtKB-ARBA"/>
</dbReference>
<dbReference type="GO" id="GO:0005737">
    <property type="term" value="C:cytoplasm"/>
    <property type="evidence" value="ECO:0007669"/>
    <property type="project" value="UniProtKB-SubCell"/>
</dbReference>
<dbReference type="SUPFAM" id="SSF55186">
    <property type="entry name" value="ThrRS/AlaRS common domain"/>
    <property type="match status" value="1"/>
</dbReference>
<dbReference type="InterPro" id="IPR009000">
    <property type="entry name" value="Transl_B-barrel_sf"/>
</dbReference>
<dbReference type="GO" id="GO:0006419">
    <property type="term" value="P:alanyl-tRNA aminoacylation"/>
    <property type="evidence" value="ECO:0007669"/>
    <property type="project" value="InterPro"/>
</dbReference>
<gene>
    <name evidence="8" type="ORF">HYX28_08350</name>
</gene>
<dbReference type="InterPro" id="IPR051335">
    <property type="entry name" value="Alanyl-tRNA_Editing_Enzymes"/>
</dbReference>
<name>A0A932EQE0_9BACT</name>
<keyword evidence="4" id="KW-0479">Metal-binding</keyword>
<dbReference type="GO" id="GO:0046872">
    <property type="term" value="F:metal ion binding"/>
    <property type="evidence" value="ECO:0007669"/>
    <property type="project" value="UniProtKB-KW"/>
</dbReference>
<dbReference type="InterPro" id="IPR018163">
    <property type="entry name" value="Thr/Ala-tRNA-synth_IIc_edit"/>
</dbReference>
<evidence type="ECO:0000256" key="3">
    <source>
        <dbReference type="ARBA" id="ARBA00017959"/>
    </source>
</evidence>
<dbReference type="EMBL" id="JACPNR010000010">
    <property type="protein sequence ID" value="MBI2678778.1"/>
    <property type="molecule type" value="Genomic_DNA"/>
</dbReference>
<dbReference type="PANTHER" id="PTHR43462:SF1">
    <property type="entry name" value="ALANYL-TRNA EDITING PROTEIN AARSD1"/>
    <property type="match status" value="1"/>
</dbReference>
<comment type="subcellular location">
    <subcellularLocation>
        <location evidence="2">Cytoplasm</location>
    </subcellularLocation>
</comment>
<sequence>MTERLYYPDSFLYEFDAKVVAVVQRDGRTAVVLDRSAFYPTSGGQLNDTGVLETGSSPSLPIIEVTEDEDTGTVFHFVEGTPPAKGSAVHGRVDVARRREHMQQHTGQHVLSAAFEKLFGMPTVSFHMGAETCTVDLEGKALTPAQLEKAGALANEVVLDDRVVTITYATPEEAKQRNVRKLPPLKAGQEKLRLIDVAAFDLNACGGTHVQRTGQIGAVLLRRLEKVKQGFRVEFVCGARAVGMAQRDYAALTDAAGKLSTHIYELPQQIVKQAEEAKAAAKGQQRLLEELAALHADRLLAETAEKNGRRLIAQTFPDRSVEFVKFLAHKLTADVSRRAVALLASTAGQPTVVFACTVGLELNMGELLKDAVTARGGRGGGSKEIAQGGVPAAADAEAVVSETAQKIQGP</sequence>
<evidence type="ECO:0000256" key="5">
    <source>
        <dbReference type="ARBA" id="ARBA00022833"/>
    </source>
</evidence>
<keyword evidence="5" id="KW-0862">Zinc</keyword>
<reference evidence="8" key="1">
    <citation type="submission" date="2020-07" db="EMBL/GenBank/DDBJ databases">
        <title>Huge and variable diversity of episymbiotic CPR bacteria and DPANN archaea in groundwater ecosystems.</title>
        <authorList>
            <person name="He C.Y."/>
            <person name="Keren R."/>
            <person name="Whittaker M."/>
            <person name="Farag I.F."/>
            <person name="Doudna J."/>
            <person name="Cate J.H.D."/>
            <person name="Banfield J.F."/>
        </authorList>
    </citation>
    <scope>NUCLEOTIDE SEQUENCE</scope>
    <source>
        <strain evidence="8">NC_groundwater_580_Pr5_B-0.1um_64_19</strain>
    </source>
</reference>
<evidence type="ECO:0000256" key="6">
    <source>
        <dbReference type="ARBA" id="ARBA00032577"/>
    </source>
</evidence>
<dbReference type="GO" id="GO:0005524">
    <property type="term" value="F:ATP binding"/>
    <property type="evidence" value="ECO:0007669"/>
    <property type="project" value="InterPro"/>
</dbReference>
<dbReference type="AlphaFoldDB" id="A0A932EQE0"/>
<dbReference type="PANTHER" id="PTHR43462">
    <property type="entry name" value="ALANYL-TRNA EDITING PROTEIN"/>
    <property type="match status" value="1"/>
</dbReference>
<dbReference type="SMART" id="SM00863">
    <property type="entry name" value="tRNA_SAD"/>
    <property type="match status" value="1"/>
</dbReference>
<dbReference type="InterPro" id="IPR012947">
    <property type="entry name" value="tRNA_SAD"/>
</dbReference>
<evidence type="ECO:0000259" key="7">
    <source>
        <dbReference type="PROSITE" id="PS50860"/>
    </source>
</evidence>
<evidence type="ECO:0000256" key="1">
    <source>
        <dbReference type="ARBA" id="ARBA00001947"/>
    </source>
</evidence>
<evidence type="ECO:0000313" key="8">
    <source>
        <dbReference type="EMBL" id="MBI2678778.1"/>
    </source>
</evidence>
<dbReference type="Pfam" id="PF01411">
    <property type="entry name" value="tRNA-synt_2c"/>
    <property type="match status" value="1"/>
</dbReference>
<evidence type="ECO:0000313" key="9">
    <source>
        <dbReference type="Proteomes" id="UP000779809"/>
    </source>
</evidence>
<comment type="caution">
    <text evidence="8">The sequence shown here is derived from an EMBL/GenBank/DDBJ whole genome shotgun (WGS) entry which is preliminary data.</text>
</comment>
<feature type="domain" description="Alanyl-transfer RNA synthetases family profile" evidence="7">
    <location>
        <begin position="1"/>
        <end position="247"/>
    </location>
</feature>
<dbReference type="InterPro" id="IPR003156">
    <property type="entry name" value="DHHA1_dom"/>
</dbReference>
<dbReference type="Gene3D" id="3.10.310.40">
    <property type="match status" value="1"/>
</dbReference>
<dbReference type="SUPFAM" id="SSF50447">
    <property type="entry name" value="Translation proteins"/>
    <property type="match status" value="1"/>
</dbReference>
<protein>
    <recommendedName>
        <fullName evidence="3">Alanine--tRNA ligase</fullName>
    </recommendedName>
    <alternativeName>
        <fullName evidence="6">Alanyl-tRNA synthetase</fullName>
    </alternativeName>
</protein>
<accession>A0A932EQE0</accession>
<evidence type="ECO:0000256" key="4">
    <source>
        <dbReference type="ARBA" id="ARBA00022723"/>
    </source>
</evidence>
<dbReference type="PROSITE" id="PS50860">
    <property type="entry name" value="AA_TRNA_LIGASE_II_ALA"/>
    <property type="match status" value="1"/>
</dbReference>
<dbReference type="GO" id="GO:0003676">
    <property type="term" value="F:nucleic acid binding"/>
    <property type="evidence" value="ECO:0007669"/>
    <property type="project" value="InterPro"/>
</dbReference>